<dbReference type="InParanoid" id="Q6BID1"/>
<dbReference type="GeneID" id="2904950"/>
<sequence>MIDNEALMKSSPFQVIHGGDSDLNYNLKNTTPELLKFQLQEQYRNKLSDLHENHHDLPNLNLLYTQFLQGSFNNHLQTNIDQEHITLEAEVPSLSSTPITDNEEEGYITIGDNKANYINLRVLIENSVFDTSKINKDAILTLPRLKKLKQEIEDKKEFKQYLLSRYGISQQFFTEMLNTDKQESLNLDAPLLLKFLKSNNYLQQQLLQVSEYLDNLILQLNNHNLTCLVLGYIEDIKLTSLSVTGPPLSTSSPFTSPKRMPKSSSTLIEQPSKSVSKTFDSLFSHIASIAVQRNIQLPQPSANTDPETIQSRIQWAQDCIDTILSTQPVSMRTPVNEKSMDLSADETSSRNDFSQDHSFLNESSITSASPQKSQNNGKLLAEYKTALNDLRFSHQYLSKEYEHSRESSLKVIQEYRKKNSILEKELNKLKKTNSSNQSSTAYDSSDNIDAKDREISKLRKELNLLKIDKLGIKNSATKLASPNSSNSALSALSPITSNFPSSYTDVDGIETESVIPSRPTSTNSSSTSNGILRTEFKKIVEDIHDQYELQLTEERYKRRQLQDKFQEFSTQK</sequence>
<dbReference type="EMBL" id="CR382139">
    <property type="protein sequence ID" value="CAG90526.2"/>
    <property type="molecule type" value="Genomic_DNA"/>
</dbReference>
<dbReference type="RefSeq" id="XP_462040.2">
    <property type="nucleotide sequence ID" value="XM_462040.1"/>
</dbReference>
<dbReference type="eggNOG" id="ENOG502QTTD">
    <property type="taxonomic scope" value="Eukaryota"/>
</dbReference>
<dbReference type="AlphaFoldDB" id="Q6BID1"/>
<dbReference type="OrthoDB" id="3996692at2759"/>
<evidence type="ECO:0000256" key="1">
    <source>
        <dbReference type="SAM" id="MobiDB-lite"/>
    </source>
</evidence>
<dbReference type="VEuPathDB" id="FungiDB:DEHA2G11792g"/>
<evidence type="ECO:0000313" key="3">
    <source>
        <dbReference type="Proteomes" id="UP000000599"/>
    </source>
</evidence>
<dbReference type="HOGENOM" id="CLU_035743_0_0_1"/>
<keyword evidence="3" id="KW-1185">Reference proteome</keyword>
<dbReference type="OMA" id="HNLACLV"/>
<feature type="region of interest" description="Disordered" evidence="1">
    <location>
        <begin position="246"/>
        <end position="270"/>
    </location>
</feature>
<organism evidence="2 3">
    <name type="scientific">Debaryomyces hansenii (strain ATCC 36239 / CBS 767 / BCRC 21394 / JCM 1990 / NBRC 0083 / IGC 2968)</name>
    <name type="common">Yeast</name>
    <name type="synonym">Torulaspora hansenii</name>
    <dbReference type="NCBI Taxonomy" id="284592"/>
    <lineage>
        <taxon>Eukaryota</taxon>
        <taxon>Fungi</taxon>
        <taxon>Dikarya</taxon>
        <taxon>Ascomycota</taxon>
        <taxon>Saccharomycotina</taxon>
        <taxon>Pichiomycetes</taxon>
        <taxon>Debaryomycetaceae</taxon>
        <taxon>Debaryomyces</taxon>
    </lineage>
</organism>
<dbReference type="KEGG" id="dha:DEHA2G11792g"/>
<proteinExistence type="predicted"/>
<reference evidence="2 3" key="1">
    <citation type="journal article" date="2004" name="Nature">
        <title>Genome evolution in yeasts.</title>
        <authorList>
            <consortium name="Genolevures"/>
            <person name="Dujon B."/>
            <person name="Sherman D."/>
            <person name="Fischer G."/>
            <person name="Durrens P."/>
            <person name="Casaregola S."/>
            <person name="Lafontaine I."/>
            <person name="de Montigny J."/>
            <person name="Marck C."/>
            <person name="Neuveglise C."/>
            <person name="Talla E."/>
            <person name="Goffard N."/>
            <person name="Frangeul L."/>
            <person name="Aigle M."/>
            <person name="Anthouard V."/>
            <person name="Babour A."/>
            <person name="Barbe V."/>
            <person name="Barnay S."/>
            <person name="Blanchin S."/>
            <person name="Beckerich J.M."/>
            <person name="Beyne E."/>
            <person name="Bleykasten C."/>
            <person name="Boisrame A."/>
            <person name="Boyer J."/>
            <person name="Cattolico L."/>
            <person name="Confanioleri F."/>
            <person name="de Daruvar A."/>
            <person name="Despons L."/>
            <person name="Fabre E."/>
            <person name="Fairhead C."/>
            <person name="Ferry-Dumazet H."/>
            <person name="Groppi A."/>
            <person name="Hantraye F."/>
            <person name="Hennequin C."/>
            <person name="Jauniaux N."/>
            <person name="Joyet P."/>
            <person name="Kachouri R."/>
            <person name="Kerrest A."/>
            <person name="Koszul R."/>
            <person name="Lemaire M."/>
            <person name="Lesur I."/>
            <person name="Ma L."/>
            <person name="Muller H."/>
            <person name="Nicaud J.M."/>
            <person name="Nikolski M."/>
            <person name="Oztas S."/>
            <person name="Ozier-Kalogeropoulos O."/>
            <person name="Pellenz S."/>
            <person name="Potier S."/>
            <person name="Richard G.F."/>
            <person name="Straub M.L."/>
            <person name="Suleau A."/>
            <person name="Swennene D."/>
            <person name="Tekaia F."/>
            <person name="Wesolowski-Louvel M."/>
            <person name="Westhof E."/>
            <person name="Wirth B."/>
            <person name="Zeniou-Meyer M."/>
            <person name="Zivanovic I."/>
            <person name="Bolotin-Fukuhara M."/>
            <person name="Thierry A."/>
            <person name="Bouchier C."/>
            <person name="Caudron B."/>
            <person name="Scarpelli C."/>
            <person name="Gaillardin C."/>
            <person name="Weissenbach J."/>
            <person name="Wincker P."/>
            <person name="Souciet J.L."/>
        </authorList>
    </citation>
    <scope>NUCLEOTIDE SEQUENCE [LARGE SCALE GENOMIC DNA]</scope>
    <source>
        <strain evidence="3">ATCC 36239 / CBS 767 / BCRC 21394 / JCM 1990 / NBRC 0083 / IGC 2968</strain>
    </source>
</reference>
<name>Q6BID1_DEBHA</name>
<feature type="compositionally biased region" description="Low complexity" evidence="1">
    <location>
        <begin position="246"/>
        <end position="257"/>
    </location>
</feature>
<feature type="region of interest" description="Disordered" evidence="1">
    <location>
        <begin position="330"/>
        <end position="356"/>
    </location>
</feature>
<protein>
    <submittedName>
        <fullName evidence="2">DEHA2G11792p</fullName>
    </submittedName>
</protein>
<feature type="region of interest" description="Disordered" evidence="1">
    <location>
        <begin position="428"/>
        <end position="447"/>
    </location>
</feature>
<gene>
    <name evidence="2" type="ordered locus">DEHA2G11792g</name>
</gene>
<dbReference type="Proteomes" id="UP000000599">
    <property type="component" value="Chromosome G"/>
</dbReference>
<dbReference type="FunCoup" id="Q6BID1">
    <property type="interactions" value="36"/>
</dbReference>
<accession>Q6BID1</accession>
<dbReference type="STRING" id="284592.Q6BID1"/>
<evidence type="ECO:0000313" key="2">
    <source>
        <dbReference type="EMBL" id="CAG90526.2"/>
    </source>
</evidence>